<proteinExistence type="predicted"/>
<evidence type="ECO:0000313" key="2">
    <source>
        <dbReference type="EMBL" id="TKK88030.1"/>
    </source>
</evidence>
<comment type="caution">
    <text evidence="2">The sequence shown here is derived from an EMBL/GenBank/DDBJ whole genome shotgun (WGS) entry which is preliminary data.</text>
</comment>
<dbReference type="AlphaFoldDB" id="A0A4U3MGU6"/>
<protein>
    <submittedName>
        <fullName evidence="2">Uncharacterized protein</fullName>
    </submittedName>
</protein>
<evidence type="ECO:0000256" key="1">
    <source>
        <dbReference type="SAM" id="MobiDB-lite"/>
    </source>
</evidence>
<sequence length="118" mass="12928">MSAARLPAARAIPEPDSPTTRTGGFPCPVARRAPPSRSAPPRRPAPRPRPAAAPSAAHMIRTRAPSLMDRQPSPRCCEHVSRQALSNPSLRVRTGNRVPPSQAGRQWAYCVPLVLRWW</sequence>
<keyword evidence="3" id="KW-1185">Reference proteome</keyword>
<dbReference type="EMBL" id="SZQA01000013">
    <property type="protein sequence ID" value="TKK88030.1"/>
    <property type="molecule type" value="Genomic_DNA"/>
</dbReference>
<name>A0A4U3MGU6_9ACTN</name>
<organism evidence="2 3">
    <name type="scientific">Herbidospora galbida</name>
    <dbReference type="NCBI Taxonomy" id="2575442"/>
    <lineage>
        <taxon>Bacteria</taxon>
        <taxon>Bacillati</taxon>
        <taxon>Actinomycetota</taxon>
        <taxon>Actinomycetes</taxon>
        <taxon>Streptosporangiales</taxon>
        <taxon>Streptosporangiaceae</taxon>
        <taxon>Herbidospora</taxon>
    </lineage>
</organism>
<feature type="compositionally biased region" description="Pro residues" evidence="1">
    <location>
        <begin position="37"/>
        <end position="51"/>
    </location>
</feature>
<dbReference type="Proteomes" id="UP000308705">
    <property type="component" value="Unassembled WGS sequence"/>
</dbReference>
<feature type="region of interest" description="Disordered" evidence="1">
    <location>
        <begin position="1"/>
        <end position="74"/>
    </location>
</feature>
<reference evidence="2 3" key="1">
    <citation type="submission" date="2019-04" db="EMBL/GenBank/DDBJ databases">
        <title>Herbidospora sp. NEAU-GS14.nov., a novel actinomycete isolated from soil.</title>
        <authorList>
            <person name="Han L."/>
        </authorList>
    </citation>
    <scope>NUCLEOTIDE SEQUENCE [LARGE SCALE GENOMIC DNA]</scope>
    <source>
        <strain evidence="2 3">NEAU-GS14</strain>
    </source>
</reference>
<evidence type="ECO:0000313" key="3">
    <source>
        <dbReference type="Proteomes" id="UP000308705"/>
    </source>
</evidence>
<gene>
    <name evidence="2" type="ORF">FDA94_15875</name>
</gene>
<accession>A0A4U3MGU6</accession>